<accession>A0A7W6GTC8</accession>
<comment type="similarity">
    <text evidence="1">Belongs to the short-chain dehydrogenases/reductases (SDR) family.</text>
</comment>
<dbReference type="Pfam" id="PF13561">
    <property type="entry name" value="adh_short_C2"/>
    <property type="match status" value="1"/>
</dbReference>
<dbReference type="Proteomes" id="UP000541426">
    <property type="component" value="Unassembled WGS sequence"/>
</dbReference>
<protein>
    <submittedName>
        <fullName evidence="3">NAD(P)-dependent dehydrogenase (Short-subunit alcohol dehydrogenase family)</fullName>
    </submittedName>
</protein>
<evidence type="ECO:0000256" key="2">
    <source>
        <dbReference type="ARBA" id="ARBA00023002"/>
    </source>
</evidence>
<organism evidence="3 4">
    <name type="scientific">Sagittula marina</name>
    <dbReference type="NCBI Taxonomy" id="943940"/>
    <lineage>
        <taxon>Bacteria</taxon>
        <taxon>Pseudomonadati</taxon>
        <taxon>Pseudomonadota</taxon>
        <taxon>Alphaproteobacteria</taxon>
        <taxon>Rhodobacterales</taxon>
        <taxon>Roseobacteraceae</taxon>
        <taxon>Sagittula</taxon>
    </lineage>
</organism>
<dbReference type="AlphaFoldDB" id="A0A7W6GTC8"/>
<dbReference type="PRINTS" id="PR00081">
    <property type="entry name" value="GDHRDH"/>
</dbReference>
<evidence type="ECO:0000256" key="1">
    <source>
        <dbReference type="ARBA" id="ARBA00006484"/>
    </source>
</evidence>
<dbReference type="GO" id="GO:0016491">
    <property type="term" value="F:oxidoreductase activity"/>
    <property type="evidence" value="ECO:0007669"/>
    <property type="project" value="UniProtKB-KW"/>
</dbReference>
<dbReference type="InterPro" id="IPR036291">
    <property type="entry name" value="NAD(P)-bd_dom_sf"/>
</dbReference>
<keyword evidence="4" id="KW-1185">Reference proteome</keyword>
<dbReference type="InterPro" id="IPR020904">
    <property type="entry name" value="Sc_DH/Rdtase_CS"/>
</dbReference>
<dbReference type="Gene3D" id="3.40.50.720">
    <property type="entry name" value="NAD(P)-binding Rossmann-like Domain"/>
    <property type="match status" value="1"/>
</dbReference>
<gene>
    <name evidence="3" type="ORF">GGQ68_003030</name>
</gene>
<dbReference type="SUPFAM" id="SSF51735">
    <property type="entry name" value="NAD(P)-binding Rossmann-fold domains"/>
    <property type="match status" value="1"/>
</dbReference>
<reference evidence="3 4" key="1">
    <citation type="submission" date="2020-08" db="EMBL/GenBank/DDBJ databases">
        <title>Genomic Encyclopedia of Type Strains, Phase IV (KMG-IV): sequencing the most valuable type-strain genomes for metagenomic binning, comparative biology and taxonomic classification.</title>
        <authorList>
            <person name="Goeker M."/>
        </authorList>
    </citation>
    <scope>NUCLEOTIDE SEQUENCE [LARGE SCALE GENOMIC DNA]</scope>
    <source>
        <strain evidence="3 4">DSM 102235</strain>
    </source>
</reference>
<evidence type="ECO:0000313" key="4">
    <source>
        <dbReference type="Proteomes" id="UP000541426"/>
    </source>
</evidence>
<dbReference type="FunFam" id="3.40.50.720:FF:000084">
    <property type="entry name" value="Short-chain dehydrogenase reductase"/>
    <property type="match status" value="1"/>
</dbReference>
<sequence>MPIAMVTGAARGIGRGICDRLVAEGWEVLALDLSFEDTSSGTQIKCDVSDEASVAAVFEECARTLSPGLDLLVNNAGVAGPESGPVQDLSLDSWNRWISVNLTGAFLMVRSAVPHLRRAKGAVINMSSTRAHMAEPHTEAYCASKGGIEGLTQALSVSLGPEVRVNAIAPGWIVTGDVQDLTEEDHAQHPVGRAGRVEDVAEAVLYLAQAGFTTGQVLTVDGGMTRKMIYAE</sequence>
<dbReference type="InterPro" id="IPR002347">
    <property type="entry name" value="SDR_fam"/>
</dbReference>
<dbReference type="PROSITE" id="PS00061">
    <property type="entry name" value="ADH_SHORT"/>
    <property type="match status" value="1"/>
</dbReference>
<keyword evidence="2" id="KW-0560">Oxidoreductase</keyword>
<proteinExistence type="inferred from homology"/>
<comment type="caution">
    <text evidence="3">The sequence shown here is derived from an EMBL/GenBank/DDBJ whole genome shotgun (WGS) entry which is preliminary data.</text>
</comment>
<name>A0A7W6GTC8_9RHOB</name>
<dbReference type="PANTHER" id="PTHR43639:SF1">
    <property type="entry name" value="SHORT-CHAIN DEHYDROGENASE_REDUCTASE FAMILY PROTEIN"/>
    <property type="match status" value="1"/>
</dbReference>
<dbReference type="EMBL" id="JACIEJ010000007">
    <property type="protein sequence ID" value="MBB3986687.1"/>
    <property type="molecule type" value="Genomic_DNA"/>
</dbReference>
<evidence type="ECO:0000313" key="3">
    <source>
        <dbReference type="EMBL" id="MBB3986687.1"/>
    </source>
</evidence>
<dbReference type="RefSeq" id="WP_183967269.1">
    <property type="nucleotide sequence ID" value="NZ_BAABBZ010000006.1"/>
</dbReference>
<dbReference type="PRINTS" id="PR00080">
    <property type="entry name" value="SDRFAMILY"/>
</dbReference>
<dbReference type="PANTHER" id="PTHR43639">
    <property type="entry name" value="OXIDOREDUCTASE, SHORT-CHAIN DEHYDROGENASE/REDUCTASE FAMILY (AFU_ORTHOLOGUE AFUA_5G02870)"/>
    <property type="match status" value="1"/>
</dbReference>